<feature type="transmembrane region" description="Helical" evidence="2">
    <location>
        <begin position="30"/>
        <end position="52"/>
    </location>
</feature>
<dbReference type="Pfam" id="PF06210">
    <property type="entry name" value="DUF1003"/>
    <property type="match status" value="1"/>
</dbReference>
<keyword evidence="2" id="KW-0812">Transmembrane</keyword>
<feature type="region of interest" description="Disordered" evidence="1">
    <location>
        <begin position="62"/>
        <end position="88"/>
    </location>
</feature>
<dbReference type="InterPro" id="IPR010406">
    <property type="entry name" value="DUF1003"/>
</dbReference>
<dbReference type="PANTHER" id="PTHR41386:SF1">
    <property type="entry name" value="MEMBRANE PROTEIN"/>
    <property type="match status" value="1"/>
</dbReference>
<feature type="region of interest" description="Disordered" evidence="1">
    <location>
        <begin position="125"/>
        <end position="199"/>
    </location>
</feature>
<keyword evidence="2" id="KW-1133">Transmembrane helix</keyword>
<evidence type="ECO:0000256" key="2">
    <source>
        <dbReference type="SAM" id="Phobius"/>
    </source>
</evidence>
<organism evidence="3 4">
    <name type="scientific">Gryllotalpicola reticulitermitis</name>
    <dbReference type="NCBI Taxonomy" id="1184153"/>
    <lineage>
        <taxon>Bacteria</taxon>
        <taxon>Bacillati</taxon>
        <taxon>Actinomycetota</taxon>
        <taxon>Actinomycetes</taxon>
        <taxon>Micrococcales</taxon>
        <taxon>Microbacteriaceae</taxon>
        <taxon>Gryllotalpicola</taxon>
    </lineage>
</organism>
<protein>
    <submittedName>
        <fullName evidence="3">DUF1003 domain-containing protein</fullName>
    </submittedName>
</protein>
<keyword evidence="4" id="KW-1185">Reference proteome</keyword>
<dbReference type="EMBL" id="JBHSCN010000003">
    <property type="protein sequence ID" value="MFC4242920.1"/>
    <property type="molecule type" value="Genomic_DNA"/>
</dbReference>
<evidence type="ECO:0000313" key="4">
    <source>
        <dbReference type="Proteomes" id="UP001595900"/>
    </source>
</evidence>
<reference evidence="4" key="1">
    <citation type="journal article" date="2019" name="Int. J. Syst. Evol. Microbiol.">
        <title>The Global Catalogue of Microorganisms (GCM) 10K type strain sequencing project: providing services to taxonomists for standard genome sequencing and annotation.</title>
        <authorList>
            <consortium name="The Broad Institute Genomics Platform"/>
            <consortium name="The Broad Institute Genome Sequencing Center for Infectious Disease"/>
            <person name="Wu L."/>
            <person name="Ma J."/>
        </authorList>
    </citation>
    <scope>NUCLEOTIDE SEQUENCE [LARGE SCALE GENOMIC DNA]</scope>
    <source>
        <strain evidence="4">CGMCC 1.10363</strain>
    </source>
</reference>
<accession>A0ABV8Q3F0</accession>
<evidence type="ECO:0000313" key="3">
    <source>
        <dbReference type="EMBL" id="MFC4242920.1"/>
    </source>
</evidence>
<comment type="caution">
    <text evidence="3">The sequence shown here is derived from an EMBL/GenBank/DDBJ whole genome shotgun (WGS) entry which is preliminary data.</text>
</comment>
<gene>
    <name evidence="3" type="ORF">ACFOYW_06020</name>
</gene>
<evidence type="ECO:0000256" key="1">
    <source>
        <dbReference type="SAM" id="MobiDB-lite"/>
    </source>
</evidence>
<keyword evidence="2" id="KW-0472">Membrane</keyword>
<dbReference type="Proteomes" id="UP001595900">
    <property type="component" value="Unassembled WGS sequence"/>
</dbReference>
<dbReference type="PANTHER" id="PTHR41386">
    <property type="entry name" value="INTEGRAL MEMBRANE PROTEIN-RELATED"/>
    <property type="match status" value="1"/>
</dbReference>
<sequence length="199" mass="22099">MPGFVLGQTLVIIAWVISNTWRGLPHFDPYPFIFMNLVFSALSAYAAPFILLSETRQADRDRQRTAEDVRHHDQIERHHQQSLEQNSAQTEEIARLFSGYVARLEQLGQSLEEIKALLERGSQEAERSLGSSSTTRESAPAAHQRSTGVRACMNSDVTRADDADNAPRLCAKAPRAPGHHERDPSAARKRARSASLAAV</sequence>
<proteinExistence type="predicted"/>
<dbReference type="RefSeq" id="WP_390227875.1">
    <property type="nucleotide sequence ID" value="NZ_JBHSCN010000003.1"/>
</dbReference>
<name>A0ABV8Q3F0_9MICO</name>
<feature type="compositionally biased region" description="Basic and acidic residues" evidence="1">
    <location>
        <begin position="62"/>
        <end position="81"/>
    </location>
</feature>